<keyword evidence="1" id="KW-1133">Transmembrane helix</keyword>
<evidence type="ECO:0000256" key="1">
    <source>
        <dbReference type="SAM" id="Phobius"/>
    </source>
</evidence>
<proteinExistence type="predicted"/>
<keyword evidence="1" id="KW-0472">Membrane</keyword>
<organism evidence="2 3">
    <name type="scientific">Conidiobolus coronatus (strain ATCC 28846 / CBS 209.66 / NRRL 28638)</name>
    <name type="common">Delacroixia coronata</name>
    <dbReference type="NCBI Taxonomy" id="796925"/>
    <lineage>
        <taxon>Eukaryota</taxon>
        <taxon>Fungi</taxon>
        <taxon>Fungi incertae sedis</taxon>
        <taxon>Zoopagomycota</taxon>
        <taxon>Entomophthoromycotina</taxon>
        <taxon>Entomophthoromycetes</taxon>
        <taxon>Entomophthorales</taxon>
        <taxon>Ancylistaceae</taxon>
        <taxon>Conidiobolus</taxon>
    </lineage>
</organism>
<feature type="transmembrane region" description="Helical" evidence="1">
    <location>
        <begin position="34"/>
        <end position="54"/>
    </location>
</feature>
<evidence type="ECO:0000313" key="3">
    <source>
        <dbReference type="Proteomes" id="UP000070444"/>
    </source>
</evidence>
<evidence type="ECO:0000313" key="2">
    <source>
        <dbReference type="EMBL" id="KXN65487.1"/>
    </source>
</evidence>
<name>A0A137NRW2_CONC2</name>
<protein>
    <submittedName>
        <fullName evidence="2">Uncharacterized protein</fullName>
    </submittedName>
</protein>
<dbReference type="AlphaFoldDB" id="A0A137NRW2"/>
<accession>A0A137NRW2</accession>
<feature type="transmembrane region" description="Helical" evidence="1">
    <location>
        <begin position="66"/>
        <end position="87"/>
    </location>
</feature>
<dbReference type="EMBL" id="KQ964871">
    <property type="protein sequence ID" value="KXN65487.1"/>
    <property type="molecule type" value="Genomic_DNA"/>
</dbReference>
<feature type="transmembrane region" description="Helical" evidence="1">
    <location>
        <begin position="142"/>
        <end position="161"/>
    </location>
</feature>
<dbReference type="Proteomes" id="UP000070444">
    <property type="component" value="Unassembled WGS sequence"/>
</dbReference>
<gene>
    <name evidence="2" type="ORF">CONCODRAFT_12913</name>
</gene>
<feature type="transmembrane region" description="Helical" evidence="1">
    <location>
        <begin position="200"/>
        <end position="217"/>
    </location>
</feature>
<keyword evidence="3" id="KW-1185">Reference proteome</keyword>
<keyword evidence="1" id="KW-0812">Transmembrane</keyword>
<reference evidence="2 3" key="1">
    <citation type="journal article" date="2015" name="Genome Biol. Evol.">
        <title>Phylogenomic analyses indicate that early fungi evolved digesting cell walls of algal ancestors of land plants.</title>
        <authorList>
            <person name="Chang Y."/>
            <person name="Wang S."/>
            <person name="Sekimoto S."/>
            <person name="Aerts A.L."/>
            <person name="Choi C."/>
            <person name="Clum A."/>
            <person name="LaButti K.M."/>
            <person name="Lindquist E.A."/>
            <person name="Yee Ngan C."/>
            <person name="Ohm R.A."/>
            <person name="Salamov A.A."/>
            <person name="Grigoriev I.V."/>
            <person name="Spatafora J.W."/>
            <person name="Berbee M.L."/>
        </authorList>
    </citation>
    <scope>NUCLEOTIDE SEQUENCE [LARGE SCALE GENOMIC DNA]</scope>
    <source>
        <strain evidence="2 3">NRRL 28638</strain>
    </source>
</reference>
<feature type="transmembrane region" description="Helical" evidence="1">
    <location>
        <begin position="173"/>
        <end position="194"/>
    </location>
</feature>
<sequence length="243" mass="27958">MFEKYNFVNYLILATILSYALGLTLDIWKWNRDHGLSAFIFELQVAALGAYSLFIENEFLNTNSYYQVFIIALITGYQSITNIEHAINWGSNIYVHYLNVAWAFLALAIYYKLPNFLVYIFRYDIGFTIFTAVIRYAPVRFYYSDVIAAVLSIGFIFISYLTFARIANYSSTFLFSHMLVTGLITIINEIPYIFRIRHNSTITVSLVLVTFLVAIYYRHKKNNTQGTLLGSDVPSYNAIGSQA</sequence>
<feature type="transmembrane region" description="Helical" evidence="1">
    <location>
        <begin position="7"/>
        <end position="28"/>
    </location>
</feature>